<proteinExistence type="predicted"/>
<gene>
    <name evidence="1" type="ORF">CFBP3840_03456</name>
</gene>
<protein>
    <submittedName>
        <fullName evidence="1">Uncharacterized protein</fullName>
    </submittedName>
</protein>
<dbReference type="Proteomes" id="UP000238095">
    <property type="component" value="Chromosome 1"/>
</dbReference>
<organism evidence="1 2">
    <name type="scientific">Pseudomonas syringae</name>
    <dbReference type="NCBI Taxonomy" id="317"/>
    <lineage>
        <taxon>Bacteria</taxon>
        <taxon>Pseudomonadati</taxon>
        <taxon>Pseudomonadota</taxon>
        <taxon>Gammaproteobacteria</taxon>
        <taxon>Pseudomonadales</taxon>
        <taxon>Pseudomonadaceae</taxon>
        <taxon>Pseudomonas</taxon>
    </lineage>
</organism>
<name>A0A2K4WXG2_PSESX</name>
<accession>A0A2K4WXG2</accession>
<evidence type="ECO:0000313" key="1">
    <source>
        <dbReference type="EMBL" id="SOS40494.1"/>
    </source>
</evidence>
<evidence type="ECO:0000313" key="2">
    <source>
        <dbReference type="Proteomes" id="UP000238095"/>
    </source>
</evidence>
<dbReference type="EMBL" id="LT963409">
    <property type="protein sequence ID" value="SOS40494.1"/>
    <property type="molecule type" value="Genomic_DNA"/>
</dbReference>
<reference evidence="1 2" key="1">
    <citation type="submission" date="2017-11" db="EMBL/GenBank/DDBJ databases">
        <authorList>
            <person name="Han C.G."/>
        </authorList>
    </citation>
    <scope>NUCLEOTIDE SEQUENCE [LARGE SCALE GENOMIC DNA]</scope>
    <source>
        <strain evidence="1">CFBP3840</strain>
    </source>
</reference>
<sequence>MEYASWSETVIENLIREGIDPQLVRKIFNEEKKNSNLFMAMAISRR</sequence>
<dbReference type="AlphaFoldDB" id="A0A2K4WXG2"/>